<evidence type="ECO:0000256" key="7">
    <source>
        <dbReference type="ARBA" id="ARBA00023237"/>
    </source>
</evidence>
<comment type="similarity">
    <text evidence="2">Belongs to the OmpP1/FadL family.</text>
</comment>
<evidence type="ECO:0000256" key="3">
    <source>
        <dbReference type="ARBA" id="ARBA00022452"/>
    </source>
</evidence>
<evidence type="ECO:0000256" key="4">
    <source>
        <dbReference type="ARBA" id="ARBA00022692"/>
    </source>
</evidence>
<dbReference type="GO" id="GO:0015483">
    <property type="term" value="F:long-chain fatty acid transporting porin activity"/>
    <property type="evidence" value="ECO:0007669"/>
    <property type="project" value="TreeGrafter"/>
</dbReference>
<dbReference type="AlphaFoldDB" id="A0A437M3V1"/>
<keyword evidence="7" id="KW-0998">Cell outer membrane</keyword>
<reference evidence="9 10" key="1">
    <citation type="submission" date="2019-01" db="EMBL/GenBank/DDBJ databases">
        <authorList>
            <person name="Chen W.-M."/>
        </authorList>
    </citation>
    <scope>NUCLEOTIDE SEQUENCE [LARGE SCALE GENOMIC DNA]</scope>
    <source>
        <strain evidence="9 10">CCP-7</strain>
    </source>
</reference>
<dbReference type="Gene3D" id="2.40.160.60">
    <property type="entry name" value="Outer membrane protein transport protein (OMPP1/FadL/TodX)"/>
    <property type="match status" value="1"/>
</dbReference>
<dbReference type="Pfam" id="PF03349">
    <property type="entry name" value="Toluene_X"/>
    <property type="match status" value="1"/>
</dbReference>
<comment type="caution">
    <text evidence="9">The sequence shown here is derived from an EMBL/GenBank/DDBJ whole genome shotgun (WGS) entry which is preliminary data.</text>
</comment>
<evidence type="ECO:0000256" key="5">
    <source>
        <dbReference type="ARBA" id="ARBA00022729"/>
    </source>
</evidence>
<evidence type="ECO:0000256" key="6">
    <source>
        <dbReference type="ARBA" id="ARBA00023136"/>
    </source>
</evidence>
<organism evidence="9 10">
    <name type="scientific">Sphingomonas crocodyli</name>
    <dbReference type="NCBI Taxonomy" id="1979270"/>
    <lineage>
        <taxon>Bacteria</taxon>
        <taxon>Pseudomonadati</taxon>
        <taxon>Pseudomonadota</taxon>
        <taxon>Alphaproteobacteria</taxon>
        <taxon>Sphingomonadales</taxon>
        <taxon>Sphingomonadaceae</taxon>
        <taxon>Sphingomonas</taxon>
    </lineage>
</organism>
<dbReference type="EMBL" id="SACN01000001">
    <property type="protein sequence ID" value="RVT92377.1"/>
    <property type="molecule type" value="Genomic_DNA"/>
</dbReference>
<evidence type="ECO:0000313" key="9">
    <source>
        <dbReference type="EMBL" id="RVT92377.1"/>
    </source>
</evidence>
<feature type="chain" id="PRO_5019253226" evidence="8">
    <location>
        <begin position="29"/>
        <end position="436"/>
    </location>
</feature>
<accession>A0A437M3V1</accession>
<proteinExistence type="inferred from homology"/>
<keyword evidence="6" id="KW-0472">Membrane</keyword>
<dbReference type="PANTHER" id="PTHR35093">
    <property type="entry name" value="OUTER MEMBRANE PROTEIN NMB0088-RELATED"/>
    <property type="match status" value="1"/>
</dbReference>
<dbReference type="OrthoDB" id="19849at2"/>
<dbReference type="Proteomes" id="UP000282971">
    <property type="component" value="Unassembled WGS sequence"/>
</dbReference>
<dbReference type="RefSeq" id="WP_127739921.1">
    <property type="nucleotide sequence ID" value="NZ_SACN01000001.1"/>
</dbReference>
<evidence type="ECO:0000256" key="1">
    <source>
        <dbReference type="ARBA" id="ARBA00004571"/>
    </source>
</evidence>
<gene>
    <name evidence="9" type="ORF">EOD43_00085</name>
</gene>
<keyword evidence="4" id="KW-0812">Transmembrane</keyword>
<sequence>MKTITFRRAALLTATASATLLGAASANAAGFYLQEQSTKAVGRAFSGEAADQGAESLWWNPAAIAGNATSSAYVSAAAILPSSKVRNVNTLIRRPTNATPVPITGNQVSEDPIKKGVLPSGGVAYKLNDQWAVGLAITSPFSFATNYEANSWARYTADKTKLTTIDIQPTIAFAPSPMIGLGFGINIEHSDATLSNALPNVSATLPDGQQTLKGKGWDFGWSAGVQLHPTDTIDLGLSYKSSIKHKLKGSVVITGLVAPIPTANNINVNAVARFRTPWQLTGAARVKVMDALTLNGSVSRVGWKKFDAIRLGAPLNTAIPENYRNTWSVAGGWDYDVSPQLALRGGIQWDQTPTQDGNRDARVPDGNRWNFALGTSYKVSDAFTLDGGAMYTRFAKESIDRVTAAYAGTPLQTPILTNGRVTGHALIFSLGARAAF</sequence>
<keyword evidence="5 8" id="KW-0732">Signal</keyword>
<dbReference type="SUPFAM" id="SSF56935">
    <property type="entry name" value="Porins"/>
    <property type="match status" value="1"/>
</dbReference>
<protein>
    <submittedName>
        <fullName evidence="9">Aromatic hydrocarbon degradation protein</fullName>
    </submittedName>
</protein>
<evidence type="ECO:0000256" key="2">
    <source>
        <dbReference type="ARBA" id="ARBA00008163"/>
    </source>
</evidence>
<keyword evidence="3" id="KW-1134">Transmembrane beta strand</keyword>
<keyword evidence="10" id="KW-1185">Reference proteome</keyword>
<dbReference type="GO" id="GO:0009279">
    <property type="term" value="C:cell outer membrane"/>
    <property type="evidence" value="ECO:0007669"/>
    <property type="project" value="UniProtKB-SubCell"/>
</dbReference>
<comment type="subcellular location">
    <subcellularLocation>
        <location evidence="1">Cell outer membrane</location>
        <topology evidence="1">Multi-pass membrane protein</topology>
    </subcellularLocation>
</comment>
<feature type="signal peptide" evidence="8">
    <location>
        <begin position="1"/>
        <end position="28"/>
    </location>
</feature>
<dbReference type="PANTHER" id="PTHR35093:SF8">
    <property type="entry name" value="OUTER MEMBRANE PROTEIN NMB0088-RELATED"/>
    <property type="match status" value="1"/>
</dbReference>
<dbReference type="InterPro" id="IPR005017">
    <property type="entry name" value="OMPP1/FadL/TodX"/>
</dbReference>
<name>A0A437M3V1_9SPHN</name>
<evidence type="ECO:0000313" key="10">
    <source>
        <dbReference type="Proteomes" id="UP000282971"/>
    </source>
</evidence>
<evidence type="ECO:0000256" key="8">
    <source>
        <dbReference type="SAM" id="SignalP"/>
    </source>
</evidence>